<feature type="transmembrane region" description="Helical" evidence="2">
    <location>
        <begin position="15"/>
        <end position="34"/>
    </location>
</feature>
<dbReference type="SMART" id="SM00327">
    <property type="entry name" value="VWA"/>
    <property type="match status" value="1"/>
</dbReference>
<gene>
    <name evidence="4" type="ORF">GCM10011335_01860</name>
</gene>
<sequence>MAILGKFLKHRDGNFAVMAALGAVPLIFATGAGLDVSRMYSARVQLQQAIDSAALSVVKESGFDKAAADAIAERMLLANFGPNYRALSVELSESGARVSAEVVTPTTLTAVFGYKEMTAQVTGTVEYPQTRYEIGLVLDTTGSMAGTKLAEMKKAAAAMVDELSATPLLRQRVRFALVPFSTYVNVGGDNKNAAWIDTEGLVHLPGSIIPTGVSRTRIFQAGFPGEGWKGCVEARIESGTETFSVDDTAPSKSNPRTLFVPMLSPDEPADTNGRGRPLYPNNFTKDDTLKGLGVTISSAGVVSYLQAVLNVGSYLFYGNSSDPQGPNNGCSARPLTPLTDDFAAIKSEITQLKAEGSTNITEGMAWGARVLSPGEPFTEGLDPDQDVEKIIVLLTDGDNTMTQLPNAKGSAYSAYGYLSDWRWDKSYKNGGYGKLCNNGDVPDGDGNCSKKKGADVTAVTQAQILTAMNADTLAACDSAKESGQEVYTIRLEVNTTTSSTLLSNCASDAAHYFDAKSAADLPAIFDAITQRILKLRITS</sequence>
<dbReference type="InterPro" id="IPR028087">
    <property type="entry name" value="Tad_N"/>
</dbReference>
<feature type="region of interest" description="Disordered" evidence="1">
    <location>
        <begin position="243"/>
        <end position="282"/>
    </location>
</feature>
<evidence type="ECO:0000259" key="3">
    <source>
        <dbReference type="SMART" id="SM00327"/>
    </source>
</evidence>
<dbReference type="Gene3D" id="3.40.50.410">
    <property type="entry name" value="von Willebrand factor, type A domain"/>
    <property type="match status" value="1"/>
</dbReference>
<name>A0A916XRI2_9HYPH</name>
<keyword evidence="2" id="KW-1133">Transmembrane helix</keyword>
<evidence type="ECO:0000256" key="2">
    <source>
        <dbReference type="SAM" id="Phobius"/>
    </source>
</evidence>
<dbReference type="Pfam" id="PF13400">
    <property type="entry name" value="Tad"/>
    <property type="match status" value="1"/>
</dbReference>
<dbReference type="RefSeq" id="WP_188848650.1">
    <property type="nucleotide sequence ID" value="NZ_BMJJ01000001.1"/>
</dbReference>
<dbReference type="InterPro" id="IPR036465">
    <property type="entry name" value="vWFA_dom_sf"/>
</dbReference>
<comment type="caution">
    <text evidence="4">The sequence shown here is derived from an EMBL/GenBank/DDBJ whole genome shotgun (WGS) entry which is preliminary data.</text>
</comment>
<organism evidence="4 5">
    <name type="scientific">Aureimonas glaciei</name>
    <dbReference type="NCBI Taxonomy" id="1776957"/>
    <lineage>
        <taxon>Bacteria</taxon>
        <taxon>Pseudomonadati</taxon>
        <taxon>Pseudomonadota</taxon>
        <taxon>Alphaproteobacteria</taxon>
        <taxon>Hyphomicrobiales</taxon>
        <taxon>Aurantimonadaceae</taxon>
        <taxon>Aureimonas</taxon>
    </lineage>
</organism>
<evidence type="ECO:0000313" key="4">
    <source>
        <dbReference type="EMBL" id="GGD02798.1"/>
    </source>
</evidence>
<feature type="compositionally biased region" description="Polar residues" evidence="1">
    <location>
        <begin position="243"/>
        <end position="256"/>
    </location>
</feature>
<protein>
    <recommendedName>
        <fullName evidence="3">VWFA domain-containing protein</fullName>
    </recommendedName>
</protein>
<reference evidence="4" key="2">
    <citation type="submission" date="2020-09" db="EMBL/GenBank/DDBJ databases">
        <authorList>
            <person name="Sun Q."/>
            <person name="Zhou Y."/>
        </authorList>
    </citation>
    <scope>NUCLEOTIDE SEQUENCE</scope>
    <source>
        <strain evidence="4">CGMCC 1.15493</strain>
    </source>
</reference>
<reference evidence="4" key="1">
    <citation type="journal article" date="2014" name="Int. J. Syst. Evol. Microbiol.">
        <title>Complete genome sequence of Corynebacterium casei LMG S-19264T (=DSM 44701T), isolated from a smear-ripened cheese.</title>
        <authorList>
            <consortium name="US DOE Joint Genome Institute (JGI-PGF)"/>
            <person name="Walter F."/>
            <person name="Albersmeier A."/>
            <person name="Kalinowski J."/>
            <person name="Ruckert C."/>
        </authorList>
    </citation>
    <scope>NUCLEOTIDE SEQUENCE</scope>
    <source>
        <strain evidence="4">CGMCC 1.15493</strain>
    </source>
</reference>
<dbReference type="EMBL" id="BMJJ01000001">
    <property type="protein sequence ID" value="GGD02798.1"/>
    <property type="molecule type" value="Genomic_DNA"/>
</dbReference>
<proteinExistence type="predicted"/>
<keyword evidence="2" id="KW-0472">Membrane</keyword>
<dbReference type="Proteomes" id="UP000613160">
    <property type="component" value="Unassembled WGS sequence"/>
</dbReference>
<dbReference type="AlphaFoldDB" id="A0A916XRI2"/>
<dbReference type="SUPFAM" id="SSF53300">
    <property type="entry name" value="vWA-like"/>
    <property type="match status" value="1"/>
</dbReference>
<feature type="domain" description="VWFA" evidence="3">
    <location>
        <begin position="131"/>
        <end position="533"/>
    </location>
</feature>
<accession>A0A916XRI2</accession>
<keyword evidence="2" id="KW-0812">Transmembrane</keyword>
<dbReference type="InterPro" id="IPR002035">
    <property type="entry name" value="VWF_A"/>
</dbReference>
<evidence type="ECO:0000256" key="1">
    <source>
        <dbReference type="SAM" id="MobiDB-lite"/>
    </source>
</evidence>
<evidence type="ECO:0000313" key="5">
    <source>
        <dbReference type="Proteomes" id="UP000613160"/>
    </source>
</evidence>
<keyword evidence="5" id="KW-1185">Reference proteome</keyword>